<reference evidence="3" key="2">
    <citation type="submission" date="2013-04" db="EMBL/GenBank/DDBJ databases">
        <title>Genomic mechanisms accounting for the adaptation to parasitism in nematode-trapping fungi.</title>
        <authorList>
            <person name="Ahren D.G."/>
        </authorList>
    </citation>
    <scope>NUCLEOTIDE SEQUENCE [LARGE SCALE GENOMIC DNA]</scope>
    <source>
        <strain evidence="3">CBS 200.50</strain>
    </source>
</reference>
<evidence type="ECO:0000313" key="2">
    <source>
        <dbReference type="EMBL" id="EPS45273.1"/>
    </source>
</evidence>
<accession>S8C0K4</accession>
<sequence length="419" mass="46464">MGTIELQIGHAKTPIPFMVPFIKAKNPEKLRNLILQRTGCDESTKVTLYNRALKVIHWDDWEDIIEPDKYYMADLNDGWVKRKFSQTVGAPVAGPSQFEEYLGGFTAPVGADIAPTKSTTQVQIEKKKHAANPPTKQAPIASSGALSEMGKMTRVLDPIVDDLEKRFVRMEATSETPMEGLTDSEDEEEPDIRPEAANKMIPPPMNLASGHQTIQAKYPDKPTKQQNLSSSSDAEPAMGIRFVPGTETYSDIQDNLVGGRYSKEAAKQLRPSSSHKSAATNLSKSERSNTPSANSSRKNKIRFRLIKPSQKNKPDPPNSKKYLIGVSVTTTPERIIVSLGKNPLFTSLVVLQQAEDGSKFYPTEVITPGSHLATTAIQDLGWGDRTIFTWEHVENGQEKERRNPNNIWEDVSGSEEEGY</sequence>
<keyword evidence="3" id="KW-1185">Reference proteome</keyword>
<feature type="compositionally biased region" description="Polar residues" evidence="1">
    <location>
        <begin position="270"/>
        <end position="296"/>
    </location>
</feature>
<name>S8C0K4_DACHA</name>
<dbReference type="OrthoDB" id="5424311at2759"/>
<protein>
    <submittedName>
        <fullName evidence="2">Uncharacterized protein</fullName>
    </submittedName>
</protein>
<feature type="region of interest" description="Disordered" evidence="1">
    <location>
        <begin position="265"/>
        <end position="321"/>
    </location>
</feature>
<gene>
    <name evidence="2" type="ORF">H072_728</name>
</gene>
<evidence type="ECO:0000313" key="3">
    <source>
        <dbReference type="Proteomes" id="UP000015100"/>
    </source>
</evidence>
<feature type="region of interest" description="Disordered" evidence="1">
    <location>
        <begin position="170"/>
        <end position="209"/>
    </location>
</feature>
<proteinExistence type="predicted"/>
<comment type="caution">
    <text evidence="2">The sequence shown here is derived from an EMBL/GenBank/DDBJ whole genome shotgun (WGS) entry which is preliminary data.</text>
</comment>
<organism evidence="2 3">
    <name type="scientific">Dactylellina haptotyla (strain CBS 200.50)</name>
    <name type="common">Nematode-trapping fungus</name>
    <name type="synonym">Monacrosporium haptotylum</name>
    <dbReference type="NCBI Taxonomy" id="1284197"/>
    <lineage>
        <taxon>Eukaryota</taxon>
        <taxon>Fungi</taxon>
        <taxon>Dikarya</taxon>
        <taxon>Ascomycota</taxon>
        <taxon>Pezizomycotina</taxon>
        <taxon>Orbiliomycetes</taxon>
        <taxon>Orbiliales</taxon>
        <taxon>Orbiliaceae</taxon>
        <taxon>Dactylellina</taxon>
    </lineage>
</organism>
<evidence type="ECO:0000256" key="1">
    <source>
        <dbReference type="SAM" id="MobiDB-lite"/>
    </source>
</evidence>
<dbReference type="HOGENOM" id="CLU_655547_0_0_1"/>
<dbReference type="Proteomes" id="UP000015100">
    <property type="component" value="Unassembled WGS sequence"/>
</dbReference>
<reference evidence="2 3" key="1">
    <citation type="journal article" date="2013" name="PLoS Genet.">
        <title>Genomic mechanisms accounting for the adaptation to parasitism in nematode-trapping fungi.</title>
        <authorList>
            <person name="Meerupati T."/>
            <person name="Andersson K.M."/>
            <person name="Friman E."/>
            <person name="Kumar D."/>
            <person name="Tunlid A."/>
            <person name="Ahren D."/>
        </authorList>
    </citation>
    <scope>NUCLEOTIDE SEQUENCE [LARGE SCALE GENOMIC DNA]</scope>
    <source>
        <strain evidence="2 3">CBS 200.50</strain>
    </source>
</reference>
<feature type="region of interest" description="Disordered" evidence="1">
    <location>
        <begin position="396"/>
        <end position="419"/>
    </location>
</feature>
<dbReference type="EMBL" id="AQGS01000018">
    <property type="protein sequence ID" value="EPS45273.1"/>
    <property type="molecule type" value="Genomic_DNA"/>
</dbReference>
<dbReference type="AlphaFoldDB" id="S8C0K4"/>